<gene>
    <name evidence="1" type="ORF">TRFO_29084</name>
</gene>
<dbReference type="VEuPathDB" id="TrichDB:TRFO_29084"/>
<evidence type="ECO:0000313" key="2">
    <source>
        <dbReference type="Proteomes" id="UP000179807"/>
    </source>
</evidence>
<comment type="caution">
    <text evidence="1">The sequence shown here is derived from an EMBL/GenBank/DDBJ whole genome shotgun (WGS) entry which is preliminary data.</text>
</comment>
<dbReference type="EMBL" id="MLAK01000824">
    <property type="protein sequence ID" value="OHT03530.1"/>
    <property type="molecule type" value="Genomic_DNA"/>
</dbReference>
<organism evidence="1 2">
    <name type="scientific">Tritrichomonas foetus</name>
    <dbReference type="NCBI Taxonomy" id="1144522"/>
    <lineage>
        <taxon>Eukaryota</taxon>
        <taxon>Metamonada</taxon>
        <taxon>Parabasalia</taxon>
        <taxon>Tritrichomonadida</taxon>
        <taxon>Tritrichomonadidae</taxon>
        <taxon>Tritrichomonas</taxon>
    </lineage>
</organism>
<dbReference type="Proteomes" id="UP000179807">
    <property type="component" value="Unassembled WGS sequence"/>
</dbReference>
<proteinExistence type="predicted"/>
<reference evidence="1" key="1">
    <citation type="submission" date="2016-10" db="EMBL/GenBank/DDBJ databases">
        <authorList>
            <person name="Benchimol M."/>
            <person name="Almeida L.G."/>
            <person name="Vasconcelos A.T."/>
            <person name="Perreira-Neves A."/>
            <person name="Rosa I.A."/>
            <person name="Tasca T."/>
            <person name="Bogo M.R."/>
            <person name="de Souza W."/>
        </authorList>
    </citation>
    <scope>NUCLEOTIDE SEQUENCE [LARGE SCALE GENOMIC DNA]</scope>
    <source>
        <strain evidence="1">K</strain>
    </source>
</reference>
<protein>
    <submittedName>
        <fullName evidence="1">Uncharacterized protein</fullName>
    </submittedName>
</protein>
<evidence type="ECO:0000313" key="1">
    <source>
        <dbReference type="EMBL" id="OHT03530.1"/>
    </source>
</evidence>
<accession>A0A1J4JXX0</accession>
<sequence>MEKLISIIEQSEEFPDFEVAKCVHEIHSELAMLPVDLMSQKLNSISSFLNNLERTESHDKIKFYIAVLAIILFPRIESLPEFSFYTDNGKLFSVIITIYTMKEKKMPHDLFISTFQNNLKEISTETLFYDISPLHYFHHFAEMVRISLNPDDFISLTTEFLNLFLPGENQIPTNHLNHSSIFYISNLIRPLVHHMINHPNKESTNMISLWLKFFDYIFSLPNVNISLILLQFLHPWYVFTRFCSDKTLKIKLENHIQLISNLFRKVTTSKMHELYRFPWYLVILLQYQYQDPKWRYNCLCLILIAFKTIMKIQEMRNMIDSAREFVEKMKHLYTSNPNQISYYTILSFLDSCFRQYSESFINPIIPDLHWQPRPLYKKNIYFFDQGGSLNSSIDNFLYTTTNVREYDATTFKPALEALIHKYDVLKSKMTTAQFFLLPLFEISFNNPENLAYIPRIISTVIRCLYTIEYANLVLSSLEFPIKKKPDYQKCTDMFLKLIPRIPHYVHPTFAQMAAKILWKYTKKFIITASALKIIQKFPDNIFEMVLKEGTNIVTDNFHLLFSKSYFETYYFCRYIIILLRLSTVGDAKPSYLETIKDFKKVISNTVFNNLKKITNQTIVFQMVTVLLKQPSINQVTFQFKSSLIEDVLPSAKKAFLFPFLSLISSVVETIKIQQICPLLEYALRNGDDDTIAVASNLCCKIFSFIDRNASENHPNNEKMNGDRPSKDNPYILPLFKAWYHAPLSQQQKLDFVEFIPKFPHLFTQIEEPKTISVKISFGDLFNEIYKSLTDDTEAILNAFNLFSIYIFTPDLDHVQTLALLRIFTRCLSYKFLESRIHDLIPKFLIYHINLFLQCKTNMLFLCLLEVPFGSKAVVSSIIHDIALSFMSIVIERNPNCPMIEKTVQDTLHFSSYHERVHTTLAGFSIYVRLCPQYVTIDAMRCFLISTNEVHAFDLSFNQSFTDLLNSYIKTLDQEKSQEFIDMTFRLFGTMPLSFRLVVVRVMSSVRNAALPSLDMIEKSKYKSLIMQQLAAVLNCSKNIDNSIVTATIKLLSEKNDRLTFTEKLSRKMSLYIGTMSNETIFRRFIQEPGFSVKLISFMSNTIATSFKSLRLTSKECFDLLINHLDKDKQCMKIIYNHLEDPIGNKIFTYFNEYSDRMHYFKRLAKIVPTSVKSALVIDFINAVDEYTKKSDDDKVTFLSNCKCFFSFLGVKDYISQPSTKESIFSISPLGKSYFNIYTECLVKLLYDPHIPYRSIIGKRAFNFLICFPKETVSRLLQISYPTLLYFMQNECSQSFHEAFIASCQKLGDVLHFPTYYFDILFKMSKIKECLQNTLYIEFINSCFASLLSAFQTLPPHITWQLLKISSSLLNIVNYTENIHSFIEVTKVFNYPLFLSSNLYSKYVKKCFKLTSDEFKRNLITTIIQNTACLNNSLFDNVLSHAIKYSQNLSEELISILWGFLSDSKYIVSVTRMLKKNVPAPDVLIQVVKMINIMLNDSDTTNIVYSEKAMLKLLKLKLLPADQYWKFIQTCFRVFKFMDPPFVSYSLRFFKLMESNFPDIPESIIPTITYFIHNKFNSAREIQRLMDIWAISPSIRKILPFSPILFLSSFLDSRIYRKEPPKLSYDPILAVAIKYLNTVDVPKHEIDKFFKSAYVYLDLMIKEMTFNTFPDFMAAYANKHDIIEPPSYIIETVLKNKINLPSFIVICLLAKYNKTVLLTYQQLATSALDFVENEDVPVNPLSLQKLVEFMCQEPSLNPSVLLAYNNFIAKFNDKNQAKIFAIFAAMMKSGKFIEYHENMWKLMIVKNRTEILDYLSEKEQLRFIEYIETYTTNLPDYFIKTAEYSIESDLVSKKAKCLIISKVAPTISKVNVSQVFTCIDKIKRYSERSNLNFSPYITEMLIEAARCSKQINRLKCIQMISEIIPPYYDESNVDSTSNDHNGNNFDFLDFIFNQLPSISWRNETLIYLISLFAIKDKKWMIIFSFSNSLRGYSEDFAVHFLQHVVNERYSGIIHNFFLRILNVNNIKSFSYIISSLLHCFAASNLHIHPKIAIKAAISINRPEYINYYLDNEVISIYDETIFKHNDINDELYSKFSQNYDISLRTAIALSLLGKYQQSYDIYSQFDEPVFENWHFKNLLADKIYRINHQFLIDDNNNYYITQPLKNVSQWFNYNFPMSHVSEALSLGVSGNSKGSISAIQKSQMVIIEMIQPNSSYMKRELIAASEIALRMIKLHALQNPIPPLNNQFITKTLNHSFLNDLENMYDLIIRKDDQNYQNLNYDENCIMLLPPSYNHTIKHISGITNKGLIAINGTQLEEYLQSMINNLSKPPKETEIMKFAPICFEAYTISPSDELFYASYSSYALAVNGCIEYPPYLRQESTARIVTLLRIADDSQLHVAKENSGIFSHKNLEVWRLWLGQLVDLTLRKELASVIAPLFLEMGYRALLYARKKGNTDIINFLSLKLPGSMMPLDLLEKSLNLAFSGNLEQNEEEVKNIMNCSFPFVFPYQNSPISLYRVSGKPYFLSPDMLMLTLATTTCNQTPVLIQRTTNSEGFSSSVMTFANTIHLMKIVMESSYITRHKGVIMSAPFVFEVGKNYLLTLINGRAESLQTLFETHKKTRNLIHEQANIKTNDSTNKFVKDSLNVENCDSSNTFRNYIMKNLTSQGFFIKQNSLLKSAASQAVVRHMLSADYPSLERYIFCSDVGTMPVIHIDFDSYSFTQNIEESSFRYSPNIESLFGEFGKNKFHLMMAATASSFVEQLESIRSCIEVLVGDDPSIELKGADFIIQERNIVEDKLFQIAPTSGISATPEDSIAWMNGLTQLMERAMNQSLQPQSAMPWF</sequence>
<dbReference type="GeneID" id="94841270"/>
<name>A0A1J4JXX0_9EUKA</name>
<keyword evidence="2" id="KW-1185">Reference proteome</keyword>
<dbReference type="RefSeq" id="XP_068356666.1">
    <property type="nucleotide sequence ID" value="XM_068506566.1"/>
</dbReference>